<dbReference type="InterPro" id="IPR043425">
    <property type="entry name" value="NusG-like"/>
</dbReference>
<dbReference type="GO" id="GO:0006354">
    <property type="term" value="P:DNA-templated transcription elongation"/>
    <property type="evidence" value="ECO:0007669"/>
    <property type="project" value="InterPro"/>
</dbReference>
<dbReference type="AlphaFoldDB" id="G8QWW8"/>
<dbReference type="PANTHER" id="PTHR30265:SF4">
    <property type="entry name" value="KOW MOTIF FAMILY PROTEIN, EXPRESSED"/>
    <property type="match status" value="1"/>
</dbReference>
<dbReference type="InterPro" id="IPR036735">
    <property type="entry name" value="NGN_dom_sf"/>
</dbReference>
<dbReference type="eggNOG" id="COG0250">
    <property type="taxonomic scope" value="Bacteria"/>
</dbReference>
<dbReference type="PANTHER" id="PTHR30265">
    <property type="entry name" value="RHO-INTERACTING TRANSCRIPTION TERMINATION FACTOR NUSG"/>
    <property type="match status" value="1"/>
</dbReference>
<keyword evidence="6" id="KW-1185">Reference proteome</keyword>
<evidence type="ECO:0000313" key="5">
    <source>
        <dbReference type="EMBL" id="AEV29472.1"/>
    </source>
</evidence>
<evidence type="ECO:0000256" key="2">
    <source>
        <dbReference type="ARBA" id="ARBA00023015"/>
    </source>
</evidence>
<gene>
    <name evidence="5" type="ordered locus">SpiGrapes_1669</name>
</gene>
<keyword evidence="3" id="KW-0804">Transcription</keyword>
<evidence type="ECO:0000256" key="3">
    <source>
        <dbReference type="ARBA" id="ARBA00023163"/>
    </source>
</evidence>
<evidence type="ECO:0000313" key="6">
    <source>
        <dbReference type="Proteomes" id="UP000005632"/>
    </source>
</evidence>
<dbReference type="EMBL" id="CP003155">
    <property type="protein sequence ID" value="AEV29472.1"/>
    <property type="molecule type" value="Genomic_DNA"/>
</dbReference>
<dbReference type="Gene3D" id="2.30.30.30">
    <property type="match status" value="1"/>
</dbReference>
<accession>G8QWW8</accession>
<keyword evidence="1" id="KW-0889">Transcription antitermination</keyword>
<dbReference type="OrthoDB" id="1681764at2"/>
<dbReference type="SUPFAM" id="SSF50104">
    <property type="entry name" value="Translation proteins SH3-like domain"/>
    <property type="match status" value="1"/>
</dbReference>
<dbReference type="HOGENOM" id="CLU_067287_1_0_12"/>
<protein>
    <submittedName>
        <fullName evidence="5">Transcription antiterminator</fullName>
    </submittedName>
</protein>
<dbReference type="RefSeq" id="WP_014270315.1">
    <property type="nucleotide sequence ID" value="NC_016633.1"/>
</dbReference>
<dbReference type="Proteomes" id="UP000005632">
    <property type="component" value="Chromosome"/>
</dbReference>
<feature type="domain" description="NusG-like N-terminal" evidence="4">
    <location>
        <begin position="1"/>
        <end position="102"/>
    </location>
</feature>
<dbReference type="Gene3D" id="3.30.70.940">
    <property type="entry name" value="NusG, N-terminal domain"/>
    <property type="match status" value="1"/>
</dbReference>
<evidence type="ECO:0000259" key="4">
    <source>
        <dbReference type="Pfam" id="PF02357"/>
    </source>
</evidence>
<dbReference type="KEGG" id="sgp:SpiGrapes_1669"/>
<dbReference type="CDD" id="cd08000">
    <property type="entry name" value="NGN"/>
    <property type="match status" value="1"/>
</dbReference>
<reference evidence="5 6" key="1">
    <citation type="submission" date="2011-11" db="EMBL/GenBank/DDBJ databases">
        <title>Complete sequence of Spirochaeta sp. grapes.</title>
        <authorList>
            <consortium name="US DOE Joint Genome Institute"/>
            <person name="Lucas S."/>
            <person name="Han J."/>
            <person name="Lapidus A."/>
            <person name="Cheng J.-F."/>
            <person name="Goodwin L."/>
            <person name="Pitluck S."/>
            <person name="Peters L."/>
            <person name="Ovchinnikova G."/>
            <person name="Munk A.C."/>
            <person name="Detter J.C."/>
            <person name="Han C."/>
            <person name="Tapia R."/>
            <person name="Land M."/>
            <person name="Hauser L."/>
            <person name="Kyrpides N."/>
            <person name="Ivanova N."/>
            <person name="Pagani I."/>
            <person name="Ritalahtilisa K."/>
            <person name="Loeffler F."/>
            <person name="Woyke T."/>
        </authorList>
    </citation>
    <scope>NUCLEOTIDE SEQUENCE [LARGE SCALE GENOMIC DNA]</scope>
    <source>
        <strain evidence="6">ATCC BAA-1885 / DSM 22778 / Grapes</strain>
    </source>
</reference>
<dbReference type="InterPro" id="IPR014722">
    <property type="entry name" value="Rib_uL2_dom2"/>
</dbReference>
<dbReference type="InterPro" id="IPR008991">
    <property type="entry name" value="Translation_prot_SH3-like_sf"/>
</dbReference>
<dbReference type="Pfam" id="PF02357">
    <property type="entry name" value="NusG"/>
    <property type="match status" value="1"/>
</dbReference>
<keyword evidence="2" id="KW-0805">Transcription regulation</keyword>
<dbReference type="GO" id="GO:0031564">
    <property type="term" value="P:transcription antitermination"/>
    <property type="evidence" value="ECO:0007669"/>
    <property type="project" value="UniProtKB-KW"/>
</dbReference>
<sequence>MNYYCVACRTGGEAKVRAHLNKFFTRELGDLNDVRVFFPMRKMFERRKGKQMVTDQPILPGYLMLSSAQSLDLMMIDVERIPGSYGFLRNIDKSICLKASDMEYAAWIMGNNGVIKPSKVIFNEGEPIKVTEGPLMNLHGNIVRIDHRGSRVLVEFDFAGVVRRVSMPVEFIGSDK</sequence>
<dbReference type="InterPro" id="IPR006645">
    <property type="entry name" value="NGN-like_dom"/>
</dbReference>
<dbReference type="STRING" id="158190.SpiGrapes_1669"/>
<proteinExistence type="predicted"/>
<evidence type="ECO:0000256" key="1">
    <source>
        <dbReference type="ARBA" id="ARBA00022814"/>
    </source>
</evidence>
<organism evidence="5 6">
    <name type="scientific">Sphaerochaeta pleomorpha (strain ATCC BAA-1885 / DSM 22778 / Grapes)</name>
    <dbReference type="NCBI Taxonomy" id="158190"/>
    <lineage>
        <taxon>Bacteria</taxon>
        <taxon>Pseudomonadati</taxon>
        <taxon>Spirochaetota</taxon>
        <taxon>Spirochaetia</taxon>
        <taxon>Spirochaetales</taxon>
        <taxon>Sphaerochaetaceae</taxon>
        <taxon>Sphaerochaeta</taxon>
    </lineage>
</organism>
<dbReference type="SUPFAM" id="SSF82679">
    <property type="entry name" value="N-utilization substance G protein NusG, N-terminal domain"/>
    <property type="match status" value="1"/>
</dbReference>
<name>G8QWW8_SPHPG</name>